<dbReference type="AlphaFoldDB" id="W1NNS6"/>
<name>W1NNS6_AMBTC</name>
<protein>
    <submittedName>
        <fullName evidence="1">Uncharacterized protein</fullName>
    </submittedName>
</protein>
<evidence type="ECO:0000313" key="1">
    <source>
        <dbReference type="EMBL" id="ERM97476.1"/>
    </source>
</evidence>
<evidence type="ECO:0000313" key="2">
    <source>
        <dbReference type="Proteomes" id="UP000017836"/>
    </source>
</evidence>
<proteinExistence type="predicted"/>
<gene>
    <name evidence="1" type="ORF">AMTR_s00125p00047740</name>
</gene>
<keyword evidence="2" id="KW-1185">Reference proteome</keyword>
<reference evidence="2" key="1">
    <citation type="journal article" date="2013" name="Science">
        <title>The Amborella genome and the evolution of flowering plants.</title>
        <authorList>
            <consortium name="Amborella Genome Project"/>
        </authorList>
    </citation>
    <scope>NUCLEOTIDE SEQUENCE [LARGE SCALE GENOMIC DNA]</scope>
</reference>
<dbReference type="Gramene" id="ERM97476">
    <property type="protein sequence ID" value="ERM97476"/>
    <property type="gene ID" value="AMTR_s00125p00047740"/>
</dbReference>
<organism evidence="1 2">
    <name type="scientific">Amborella trichopoda</name>
    <dbReference type="NCBI Taxonomy" id="13333"/>
    <lineage>
        <taxon>Eukaryota</taxon>
        <taxon>Viridiplantae</taxon>
        <taxon>Streptophyta</taxon>
        <taxon>Embryophyta</taxon>
        <taxon>Tracheophyta</taxon>
        <taxon>Spermatophyta</taxon>
        <taxon>Magnoliopsida</taxon>
        <taxon>Amborellales</taxon>
        <taxon>Amborellaceae</taxon>
        <taxon>Amborella</taxon>
    </lineage>
</organism>
<accession>W1NNS6</accession>
<dbReference type="EMBL" id="KI396312">
    <property type="protein sequence ID" value="ERM97476.1"/>
    <property type="molecule type" value="Genomic_DNA"/>
</dbReference>
<dbReference type="HOGENOM" id="CLU_2609281_0_0_1"/>
<sequence length="79" mass="9188">MSVFDLLLTSWQKKSKEEVGLIQGFDCPKLYLLLERRPPLRGFFTFMKKVSCSSLNSFKEGKWEVQVEAHRCNPGRAIH</sequence>
<dbReference type="Proteomes" id="UP000017836">
    <property type="component" value="Unassembled WGS sequence"/>
</dbReference>